<evidence type="ECO:0000259" key="14">
    <source>
        <dbReference type="PROSITE" id="PS51103"/>
    </source>
</evidence>
<evidence type="ECO:0000313" key="15">
    <source>
        <dbReference type="EMBL" id="MCE5167907.1"/>
    </source>
</evidence>
<dbReference type="InterPro" id="IPR001996">
    <property type="entry name" value="PTS_IIB_1"/>
</dbReference>
<dbReference type="InterPro" id="IPR013013">
    <property type="entry name" value="PTS_EIIC_1"/>
</dbReference>
<feature type="transmembrane region" description="Helical" evidence="12">
    <location>
        <begin position="141"/>
        <end position="161"/>
    </location>
</feature>
<evidence type="ECO:0000256" key="10">
    <source>
        <dbReference type="ARBA" id="ARBA00023136"/>
    </source>
</evidence>
<reference evidence="15 16" key="1">
    <citation type="submission" date="2021-11" db="EMBL/GenBank/DDBJ databases">
        <title>Draft genome sequence of Paenibacillus profundus YoMME, a new Gram-positive bacteria with exoelectrogenic properties.</title>
        <authorList>
            <person name="Hubenova Y."/>
            <person name="Hubenova E."/>
            <person name="Manasiev Y."/>
            <person name="Peykov S."/>
            <person name="Mitov M."/>
        </authorList>
    </citation>
    <scope>NUCLEOTIDE SEQUENCE [LARGE SCALE GENOMIC DNA]</scope>
    <source>
        <strain evidence="15 16">YoMME</strain>
    </source>
</reference>
<feature type="transmembrane region" description="Helical" evidence="12">
    <location>
        <begin position="37"/>
        <end position="55"/>
    </location>
</feature>
<dbReference type="SUPFAM" id="SSF55604">
    <property type="entry name" value="Glucose permease domain IIB"/>
    <property type="match status" value="1"/>
</dbReference>
<evidence type="ECO:0000256" key="5">
    <source>
        <dbReference type="ARBA" id="ARBA00022679"/>
    </source>
</evidence>
<keyword evidence="4" id="KW-0762">Sugar transport</keyword>
<dbReference type="Proteomes" id="UP001199916">
    <property type="component" value="Unassembled WGS sequence"/>
</dbReference>
<feature type="domain" description="PTS EIIB type-1" evidence="13">
    <location>
        <begin position="395"/>
        <end position="477"/>
    </location>
</feature>
<keyword evidence="9 12" id="KW-1133">Transmembrane helix</keyword>
<keyword evidence="7 12" id="KW-0812">Transmembrane</keyword>
<feature type="domain" description="PTS EIIC type-1" evidence="14">
    <location>
        <begin position="1"/>
        <end position="377"/>
    </location>
</feature>
<feature type="transmembrane region" description="Helical" evidence="12">
    <location>
        <begin position="62"/>
        <end position="88"/>
    </location>
</feature>
<evidence type="ECO:0000256" key="8">
    <source>
        <dbReference type="ARBA" id="ARBA00022777"/>
    </source>
</evidence>
<name>A0ABS8YAH3_9BACL</name>
<evidence type="ECO:0000256" key="3">
    <source>
        <dbReference type="ARBA" id="ARBA00022475"/>
    </source>
</evidence>
<evidence type="ECO:0000256" key="7">
    <source>
        <dbReference type="ARBA" id="ARBA00022692"/>
    </source>
</evidence>
<evidence type="ECO:0000256" key="6">
    <source>
        <dbReference type="ARBA" id="ARBA00022683"/>
    </source>
</evidence>
<sequence length="479" mass="51958">MRLMSCMQQIGRSLMIPIAVLPAASILVRIGEFQFETPWLAAVASVCKLGGDAIFGNLPIFFAIGVAIGLTSGQGVAALAAAVGYFVFTNVLKHFETGAAAELDTGVLGGMLCGGLAAWLYQRFHQVKLPEALGFFGGKRFVPLITSLIMVVVGVGVGFIWPSVQQLIREVGTGAMTSSEWGAGIYGILNRLLIPTGLHHILNNIAWFQLGEFTTTAGSIIRGDMWRFHAGDPTAGLFMAGFFPVMMFGLPGYAMAIVHAAHREERKRIASIMLTASLTSFLTGITEPLEFAFMLTVPLLYAIHAVFTGVSMMLTSWLDIRAGFGFSAGFIDMVITWTNGRHMWLLLLLGLIYFGLYYTVASLAIKVFHLQTPGRRETALHEAVQPTGLLSDEMESKLEQIIGCVGGMSNIRSVDACITRLRLQLWDDAKVDEAGLLMLGAFGFMRVAKGHVHIIMGTDSDILREKIEQRLGVAAYING</sequence>
<comment type="caution">
    <text evidence="15">The sequence shown here is derived from an EMBL/GenBank/DDBJ whole genome shotgun (WGS) entry which is preliminary data.</text>
</comment>
<keyword evidence="10 12" id="KW-0472">Membrane</keyword>
<dbReference type="PROSITE" id="PS51098">
    <property type="entry name" value="PTS_EIIB_TYPE_1"/>
    <property type="match status" value="1"/>
</dbReference>
<dbReference type="Gene3D" id="3.30.1360.60">
    <property type="entry name" value="Glucose permease domain IIB"/>
    <property type="match status" value="1"/>
</dbReference>
<dbReference type="RefSeq" id="WP_233695373.1">
    <property type="nucleotide sequence ID" value="NZ_JAJNBZ010000001.1"/>
</dbReference>
<dbReference type="InterPro" id="IPR036878">
    <property type="entry name" value="Glu_permease_IIB"/>
</dbReference>
<evidence type="ECO:0000259" key="13">
    <source>
        <dbReference type="PROSITE" id="PS51098"/>
    </source>
</evidence>
<comment type="subcellular location">
    <subcellularLocation>
        <location evidence="1">Cell membrane</location>
        <topology evidence="1">Multi-pass membrane protein</topology>
    </subcellularLocation>
</comment>
<protein>
    <submittedName>
        <fullName evidence="15">PTS transporter subunit EIIC</fullName>
    </submittedName>
</protein>
<dbReference type="PANTHER" id="PTHR30009">
    <property type="entry name" value="CYTOCHROME C-TYPE SYNTHESIS PROTEIN AND PTS TRANSMEMBRANE COMPONENT"/>
    <property type="match status" value="1"/>
</dbReference>
<dbReference type="InterPro" id="IPR050429">
    <property type="entry name" value="PTS_Glucose_EIICBA"/>
</dbReference>
<keyword evidence="3" id="KW-1003">Cell membrane</keyword>
<feature type="transmembrane region" description="Helical" evidence="12">
    <location>
        <begin position="12"/>
        <end position="31"/>
    </location>
</feature>
<gene>
    <name evidence="15" type="ORF">LQV63_01070</name>
</gene>
<dbReference type="PANTHER" id="PTHR30009:SF4">
    <property type="entry name" value="PTS SYSTEM N-ACETYLGLUCOSAMINE-SPECIFIC EIICBA COMPONENT"/>
    <property type="match status" value="1"/>
</dbReference>
<evidence type="ECO:0000256" key="11">
    <source>
        <dbReference type="PROSITE-ProRule" id="PRU00421"/>
    </source>
</evidence>
<evidence type="ECO:0000256" key="4">
    <source>
        <dbReference type="ARBA" id="ARBA00022597"/>
    </source>
</evidence>
<dbReference type="EMBL" id="JAJNBZ010000001">
    <property type="protein sequence ID" value="MCE5167907.1"/>
    <property type="molecule type" value="Genomic_DNA"/>
</dbReference>
<proteinExistence type="predicted"/>
<feature type="transmembrane region" description="Helical" evidence="12">
    <location>
        <begin position="100"/>
        <end position="121"/>
    </location>
</feature>
<keyword evidence="16" id="KW-1185">Reference proteome</keyword>
<evidence type="ECO:0000256" key="9">
    <source>
        <dbReference type="ARBA" id="ARBA00022989"/>
    </source>
</evidence>
<accession>A0ABS8YAH3</accession>
<dbReference type="PROSITE" id="PS01035">
    <property type="entry name" value="PTS_EIIB_TYPE_1_CYS"/>
    <property type="match status" value="1"/>
</dbReference>
<dbReference type="Pfam" id="PF00367">
    <property type="entry name" value="PTS_EIIB"/>
    <property type="match status" value="1"/>
</dbReference>
<evidence type="ECO:0000256" key="2">
    <source>
        <dbReference type="ARBA" id="ARBA00022448"/>
    </source>
</evidence>
<dbReference type="PROSITE" id="PS51103">
    <property type="entry name" value="PTS_EIIC_TYPE_1"/>
    <property type="match status" value="1"/>
</dbReference>
<keyword evidence="6" id="KW-0598">Phosphotransferase system</keyword>
<feature type="transmembrane region" description="Helical" evidence="12">
    <location>
        <begin position="291"/>
        <end position="310"/>
    </location>
</feature>
<dbReference type="InterPro" id="IPR018113">
    <property type="entry name" value="PTrfase_EIIB_Cys"/>
</dbReference>
<feature type="active site" description="Phosphocysteine intermediate; for EIIB activity" evidence="11">
    <location>
        <position position="417"/>
    </location>
</feature>
<organism evidence="15 16">
    <name type="scientific">Paenibacillus profundus</name>
    <dbReference type="NCBI Taxonomy" id="1173085"/>
    <lineage>
        <taxon>Bacteria</taxon>
        <taxon>Bacillati</taxon>
        <taxon>Bacillota</taxon>
        <taxon>Bacilli</taxon>
        <taxon>Bacillales</taxon>
        <taxon>Paenibacillaceae</taxon>
        <taxon>Paenibacillus</taxon>
    </lineage>
</organism>
<dbReference type="InterPro" id="IPR003352">
    <property type="entry name" value="PTS_EIIC"/>
</dbReference>
<feature type="transmembrane region" description="Helical" evidence="12">
    <location>
        <begin position="269"/>
        <end position="285"/>
    </location>
</feature>
<feature type="transmembrane region" description="Helical" evidence="12">
    <location>
        <begin position="344"/>
        <end position="368"/>
    </location>
</feature>
<evidence type="ECO:0000313" key="16">
    <source>
        <dbReference type="Proteomes" id="UP001199916"/>
    </source>
</evidence>
<keyword evidence="2" id="KW-0813">Transport</keyword>
<evidence type="ECO:0000256" key="1">
    <source>
        <dbReference type="ARBA" id="ARBA00004651"/>
    </source>
</evidence>
<keyword evidence="5" id="KW-0808">Transferase</keyword>
<evidence type="ECO:0000256" key="12">
    <source>
        <dbReference type="SAM" id="Phobius"/>
    </source>
</evidence>
<feature type="transmembrane region" description="Helical" evidence="12">
    <location>
        <begin position="235"/>
        <end position="257"/>
    </location>
</feature>
<dbReference type="Pfam" id="PF02378">
    <property type="entry name" value="PTS_EIIC"/>
    <property type="match status" value="1"/>
</dbReference>
<keyword evidence="8" id="KW-0418">Kinase</keyword>